<dbReference type="Proteomes" id="UP000504609">
    <property type="component" value="Unplaced"/>
</dbReference>
<feature type="compositionally biased region" description="Basic and acidic residues" evidence="1">
    <location>
        <begin position="124"/>
        <end position="134"/>
    </location>
</feature>
<dbReference type="AlphaFoldDB" id="A0A6J1ESQ9"/>
<dbReference type="GeneID" id="111437414"/>
<evidence type="ECO:0000256" key="1">
    <source>
        <dbReference type="SAM" id="MobiDB-lite"/>
    </source>
</evidence>
<organism evidence="2 3">
    <name type="scientific">Cucurbita moschata</name>
    <name type="common">Winter crookneck squash</name>
    <name type="synonym">Cucurbita pepo var. moschata</name>
    <dbReference type="NCBI Taxonomy" id="3662"/>
    <lineage>
        <taxon>Eukaryota</taxon>
        <taxon>Viridiplantae</taxon>
        <taxon>Streptophyta</taxon>
        <taxon>Embryophyta</taxon>
        <taxon>Tracheophyta</taxon>
        <taxon>Spermatophyta</taxon>
        <taxon>Magnoliopsida</taxon>
        <taxon>eudicotyledons</taxon>
        <taxon>Gunneridae</taxon>
        <taxon>Pentapetalae</taxon>
        <taxon>rosids</taxon>
        <taxon>fabids</taxon>
        <taxon>Cucurbitales</taxon>
        <taxon>Cucurbitaceae</taxon>
        <taxon>Cucurbiteae</taxon>
        <taxon>Cucurbita</taxon>
    </lineage>
</organism>
<evidence type="ECO:0000313" key="2">
    <source>
        <dbReference type="Proteomes" id="UP000504609"/>
    </source>
</evidence>
<feature type="compositionally biased region" description="Basic residues" evidence="1">
    <location>
        <begin position="114"/>
        <end position="123"/>
    </location>
</feature>
<gene>
    <name evidence="3 4" type="primary">LOC111437414</name>
</gene>
<evidence type="ECO:0000313" key="4">
    <source>
        <dbReference type="RefSeq" id="XP_022931148.1"/>
    </source>
</evidence>
<dbReference type="RefSeq" id="XP_022931148.1">
    <property type="nucleotide sequence ID" value="XM_023075380.1"/>
</dbReference>
<reference evidence="3 4" key="1">
    <citation type="submission" date="2025-04" db="UniProtKB">
        <authorList>
            <consortium name="RefSeq"/>
        </authorList>
    </citation>
    <scope>IDENTIFICATION</scope>
    <source>
        <tissue evidence="3 4">Young leaves</tissue>
    </source>
</reference>
<dbReference type="KEGG" id="cmos:111437414"/>
<dbReference type="PANTHER" id="PTHR48237">
    <property type="entry name" value="GAMMA-TUBULIN COMPLEX COMPONENT"/>
    <property type="match status" value="1"/>
</dbReference>
<proteinExistence type="predicted"/>
<protein>
    <submittedName>
        <fullName evidence="3 4">Uncharacterized protein LOC111437414</fullName>
    </submittedName>
</protein>
<evidence type="ECO:0000313" key="3">
    <source>
        <dbReference type="RefSeq" id="XP_022931147.1"/>
    </source>
</evidence>
<name>A0A6J1ESQ9_CUCMO</name>
<keyword evidence="2" id="KW-1185">Reference proteome</keyword>
<dbReference type="PANTHER" id="PTHR48237:SF1">
    <property type="entry name" value="SPC97_SPC98 FAMILY OF SPINDLE POLE BODY (SBP) COMPONENT"/>
    <property type="match status" value="1"/>
</dbReference>
<feature type="region of interest" description="Disordered" evidence="1">
    <location>
        <begin position="114"/>
        <end position="134"/>
    </location>
</feature>
<dbReference type="RefSeq" id="XP_022931147.1">
    <property type="nucleotide sequence ID" value="XM_023075379.1"/>
</dbReference>
<sequence length="134" mass="15113">MEEAKEILKDNRIEDISWLCSLSESELDFLISIKMLVLQRAKVIGHEDLAEKFDLKTLRAIGFILMEHLKGQLSVSGVPDQSQFSALNGSNLLDSSLEKVLSIDDIMASICCERRKKPGKRSRPKADSRPKKKL</sequence>
<accession>A0A6J1ESQ9</accession>